<dbReference type="EMBL" id="CCXY01000090">
    <property type="protein sequence ID" value="CEG11945.1"/>
    <property type="molecule type" value="Genomic_DNA"/>
</dbReference>
<accession>A0A098EAC6</accession>
<gene>
    <name evidence="5" type="ORF">MSIBF_A180005</name>
</gene>
<dbReference type="GO" id="GO:0016757">
    <property type="term" value="F:glycosyltransferase activity"/>
    <property type="evidence" value="ECO:0007669"/>
    <property type="project" value="UniProtKB-KW"/>
</dbReference>
<keyword evidence="2" id="KW-0328">Glycosyltransferase</keyword>
<dbReference type="Gene3D" id="3.90.550.10">
    <property type="entry name" value="Spore Coat Polysaccharide Biosynthesis Protein SpsA, Chain A"/>
    <property type="match status" value="1"/>
</dbReference>
<evidence type="ECO:0000256" key="2">
    <source>
        <dbReference type="ARBA" id="ARBA00022676"/>
    </source>
</evidence>
<reference evidence="5" key="1">
    <citation type="submission" date="2014-09" db="EMBL/GenBank/DDBJ databases">
        <authorList>
            <person name="Probst J Alexander"/>
        </authorList>
    </citation>
    <scope>NUCLEOTIDE SEQUENCE</scope>
</reference>
<dbReference type="AlphaFoldDB" id="A0A098EAC6"/>
<dbReference type="Pfam" id="PF00535">
    <property type="entry name" value="Glycos_transf_2"/>
    <property type="match status" value="1"/>
</dbReference>
<evidence type="ECO:0000256" key="3">
    <source>
        <dbReference type="ARBA" id="ARBA00022679"/>
    </source>
</evidence>
<evidence type="ECO:0000256" key="1">
    <source>
        <dbReference type="ARBA" id="ARBA00006739"/>
    </source>
</evidence>
<sequence length="377" mass="43199">MSRDKPFVSIVVLNYNGKKWLKECFESLGGLEYHKDKYEVIMGDNRSTDDSVEYVKKNFPSVKVLQFDKNYGFCKGNNLCAKEAKGDYLVILNNDTFVDKKWLKDLINGISKDEKIISTVGKIFHPESKLIWSAGGVIFPDGCGLYTGYFTPESDKYNIPRYTGFGTGAGVLVEKKFFISTGGFDEYYFYTGEENDLGFRVWASGYKVKYIPSAVMHHYGGKTGSPDKYKTTPVMEFLVTRNKLYFIIKNFDLNNIIKGILLHMIRSFAMIMYAIIHKNIYTPIAILKAYVFVIKDIKTILKNRKIFQKTKIVKDSELYKHGIIVGVGEFFKIYIDAMRNAERNVTEGDIFSKKDAVNLKVENGEFVFVKPKNEPIK</sequence>
<organism evidence="5">
    <name type="scientific">groundwater metagenome</name>
    <dbReference type="NCBI Taxonomy" id="717931"/>
    <lineage>
        <taxon>unclassified sequences</taxon>
        <taxon>metagenomes</taxon>
        <taxon>ecological metagenomes</taxon>
    </lineage>
</organism>
<comment type="similarity">
    <text evidence="1">Belongs to the glycosyltransferase 2 family.</text>
</comment>
<evidence type="ECO:0000313" key="5">
    <source>
        <dbReference type="EMBL" id="CEG11945.1"/>
    </source>
</evidence>
<feature type="domain" description="Glycosyltransferase 2-like" evidence="4">
    <location>
        <begin position="9"/>
        <end position="125"/>
    </location>
</feature>
<name>A0A098EAC6_9ZZZZ</name>
<evidence type="ECO:0000259" key="4">
    <source>
        <dbReference type="Pfam" id="PF00535"/>
    </source>
</evidence>
<dbReference type="PANTHER" id="PTHR43179">
    <property type="entry name" value="RHAMNOSYLTRANSFERASE WBBL"/>
    <property type="match status" value="1"/>
</dbReference>
<dbReference type="CDD" id="cd04186">
    <property type="entry name" value="GT_2_like_c"/>
    <property type="match status" value="1"/>
</dbReference>
<dbReference type="PANTHER" id="PTHR43179:SF12">
    <property type="entry name" value="GALACTOFURANOSYLTRANSFERASE GLFT2"/>
    <property type="match status" value="1"/>
</dbReference>
<proteinExistence type="inferred from homology"/>
<protein>
    <recommendedName>
        <fullName evidence="4">Glycosyltransferase 2-like domain-containing protein</fullName>
    </recommendedName>
</protein>
<dbReference type="SUPFAM" id="SSF53448">
    <property type="entry name" value="Nucleotide-diphospho-sugar transferases"/>
    <property type="match status" value="1"/>
</dbReference>
<dbReference type="InterPro" id="IPR001173">
    <property type="entry name" value="Glyco_trans_2-like"/>
</dbReference>
<dbReference type="InterPro" id="IPR029044">
    <property type="entry name" value="Nucleotide-diphossugar_trans"/>
</dbReference>
<keyword evidence="3" id="KW-0808">Transferase</keyword>